<comment type="caution">
    <text evidence="1">The sequence shown here is derived from an EMBL/GenBank/DDBJ whole genome shotgun (WGS) entry which is preliminary data.</text>
</comment>
<protein>
    <submittedName>
        <fullName evidence="1">Uncharacterized protein</fullName>
    </submittedName>
</protein>
<gene>
    <name evidence="1" type="ORF">IX39_13615</name>
</gene>
<reference evidence="1 2" key="1">
    <citation type="submission" date="2014-07" db="EMBL/GenBank/DDBJ databases">
        <title>Genome of Chryseobacterium formosense LMG 24722.</title>
        <authorList>
            <person name="Pipes S.E."/>
            <person name="Stropko S.J."/>
            <person name="Newman J.D."/>
        </authorList>
    </citation>
    <scope>NUCLEOTIDE SEQUENCE [LARGE SCALE GENOMIC DNA]</scope>
    <source>
        <strain evidence="1 2">LMG 24722</strain>
    </source>
</reference>
<organism evidence="1 2">
    <name type="scientific">Chryseobacterium formosense</name>
    <dbReference type="NCBI Taxonomy" id="236814"/>
    <lineage>
        <taxon>Bacteria</taxon>
        <taxon>Pseudomonadati</taxon>
        <taxon>Bacteroidota</taxon>
        <taxon>Flavobacteriia</taxon>
        <taxon>Flavobacteriales</taxon>
        <taxon>Weeksellaceae</taxon>
        <taxon>Chryseobacterium group</taxon>
        <taxon>Chryseobacterium</taxon>
    </lineage>
</organism>
<dbReference type="EMBL" id="JPRP01000002">
    <property type="protein sequence ID" value="KFE98469.1"/>
    <property type="molecule type" value="Genomic_DNA"/>
</dbReference>
<evidence type="ECO:0000313" key="1">
    <source>
        <dbReference type="EMBL" id="KFE98469.1"/>
    </source>
</evidence>
<keyword evidence="2" id="KW-1185">Reference proteome</keyword>
<proteinExistence type="predicted"/>
<dbReference type="eggNOG" id="ENOG503407C">
    <property type="taxonomic scope" value="Bacteria"/>
</dbReference>
<accession>A0A085Z206</accession>
<evidence type="ECO:0000313" key="2">
    <source>
        <dbReference type="Proteomes" id="UP000028713"/>
    </source>
</evidence>
<dbReference type="AlphaFoldDB" id="A0A085Z206"/>
<dbReference type="Proteomes" id="UP000028713">
    <property type="component" value="Unassembled WGS sequence"/>
</dbReference>
<sequence>MAIWQSCIISLKNNNNIMDIGFEFLLPIESSVTTFKFEQPVYEWQGEKFPQGEEEAWFHYFKLTKSNVPEHITSLLPNNFQREQWQCISIIDGFESLINELSVDKKIPEENNILLNLLHLLTKTQKKWVMIFEPDYDCINEVIEGNVDIAFHKIIDSLTIERNGFVLWNEKKVE</sequence>
<name>A0A085Z206_9FLAO</name>